<evidence type="ECO:0000256" key="2">
    <source>
        <dbReference type="ARBA" id="ARBA00022692"/>
    </source>
</evidence>
<dbReference type="PROSITE" id="PS50845">
    <property type="entry name" value="RETICULON"/>
    <property type="match status" value="1"/>
</dbReference>
<gene>
    <name evidence="9" type="ORF">G2W53_034005</name>
</gene>
<dbReference type="InterPro" id="IPR003388">
    <property type="entry name" value="Reticulon"/>
</dbReference>
<evidence type="ECO:0000256" key="3">
    <source>
        <dbReference type="ARBA" id="ARBA00022824"/>
    </source>
</evidence>
<keyword evidence="5 6" id="KW-0472">Membrane</keyword>
<evidence type="ECO:0000259" key="8">
    <source>
        <dbReference type="PROSITE" id="PS50845"/>
    </source>
</evidence>
<feature type="compositionally biased region" description="Basic and acidic residues" evidence="7">
    <location>
        <begin position="1"/>
        <end position="28"/>
    </location>
</feature>
<feature type="domain" description="Reticulon" evidence="8">
    <location>
        <begin position="73"/>
        <end position="261"/>
    </location>
</feature>
<feature type="transmembrane region" description="Helical" evidence="6">
    <location>
        <begin position="182"/>
        <end position="215"/>
    </location>
</feature>
<organism evidence="9 10">
    <name type="scientific">Senna tora</name>
    <dbReference type="NCBI Taxonomy" id="362788"/>
    <lineage>
        <taxon>Eukaryota</taxon>
        <taxon>Viridiplantae</taxon>
        <taxon>Streptophyta</taxon>
        <taxon>Embryophyta</taxon>
        <taxon>Tracheophyta</taxon>
        <taxon>Spermatophyta</taxon>
        <taxon>Magnoliopsida</taxon>
        <taxon>eudicotyledons</taxon>
        <taxon>Gunneridae</taxon>
        <taxon>Pentapetalae</taxon>
        <taxon>rosids</taxon>
        <taxon>fabids</taxon>
        <taxon>Fabales</taxon>
        <taxon>Fabaceae</taxon>
        <taxon>Caesalpinioideae</taxon>
        <taxon>Cassia clade</taxon>
        <taxon>Senna</taxon>
    </lineage>
</organism>
<name>A0A834TAC6_9FABA</name>
<dbReference type="EMBL" id="JAAIUW010000010">
    <property type="protein sequence ID" value="KAF7813029.1"/>
    <property type="molecule type" value="Genomic_DNA"/>
</dbReference>
<protein>
    <recommendedName>
        <fullName evidence="6">Reticulon-like protein</fullName>
    </recommendedName>
</protein>
<dbReference type="AlphaFoldDB" id="A0A834TAC6"/>
<dbReference type="OrthoDB" id="567788at2759"/>
<feature type="region of interest" description="Disordered" evidence="7">
    <location>
        <begin position="1"/>
        <end position="54"/>
    </location>
</feature>
<evidence type="ECO:0000313" key="9">
    <source>
        <dbReference type="EMBL" id="KAF7813029.1"/>
    </source>
</evidence>
<comment type="subcellular location">
    <subcellularLocation>
        <location evidence="1 6">Endoplasmic reticulum membrane</location>
        <topology evidence="1 6">Multi-pass membrane protein</topology>
    </subcellularLocation>
</comment>
<evidence type="ECO:0000256" key="7">
    <source>
        <dbReference type="SAM" id="MobiDB-lite"/>
    </source>
</evidence>
<feature type="transmembrane region" description="Helical" evidence="6">
    <location>
        <begin position="105"/>
        <end position="124"/>
    </location>
</feature>
<evidence type="ECO:0000313" key="10">
    <source>
        <dbReference type="Proteomes" id="UP000634136"/>
    </source>
</evidence>
<dbReference type="PANTHER" id="PTHR10994:SF140">
    <property type="entry name" value="RETICULON-LIKE PROTEIN"/>
    <property type="match status" value="1"/>
</dbReference>
<keyword evidence="4 6" id="KW-1133">Transmembrane helix</keyword>
<evidence type="ECO:0000256" key="1">
    <source>
        <dbReference type="ARBA" id="ARBA00004477"/>
    </source>
</evidence>
<dbReference type="InterPro" id="IPR045064">
    <property type="entry name" value="Reticulon-like"/>
</dbReference>
<evidence type="ECO:0000256" key="5">
    <source>
        <dbReference type="ARBA" id="ARBA00023136"/>
    </source>
</evidence>
<proteinExistence type="predicted"/>
<keyword evidence="3 6" id="KW-0256">Endoplasmic reticulum</keyword>
<dbReference type="GO" id="GO:0005789">
    <property type="term" value="C:endoplasmic reticulum membrane"/>
    <property type="evidence" value="ECO:0007669"/>
    <property type="project" value="UniProtKB-SubCell"/>
</dbReference>
<accession>A0A834TAC6</accession>
<dbReference type="PANTHER" id="PTHR10994">
    <property type="entry name" value="RETICULON"/>
    <property type="match status" value="1"/>
</dbReference>
<dbReference type="Proteomes" id="UP000634136">
    <property type="component" value="Unassembled WGS sequence"/>
</dbReference>
<keyword evidence="2 6" id="KW-0812">Transmembrane</keyword>
<dbReference type="Pfam" id="PF02453">
    <property type="entry name" value="Reticulon"/>
    <property type="match status" value="1"/>
</dbReference>
<sequence length="261" mass="29514">MAEHEETHEELTENKLKPPKLEKARHVEDDDVSNSSSEDSDEFESSMDSKAGTGRRLFGRERPLHKVLGGGKPADIVLWRKKDSSAIVFGAGTAFWFFFELLGYHLVTLICHGLILTMIGVFLWTKASIYIHKSTPNIPELTIPRDSVLEVVSALRNEINRALVALRNILRDVSSGKDLKKFIGVILALWFISVIGSWFTFLTLFYLCFVLMFTVPLLYEKNEELVDLYGEIAMAELKKQYAVFDEKVLSQIPIAGSSKKD</sequence>
<evidence type="ECO:0000256" key="6">
    <source>
        <dbReference type="RuleBase" id="RU363132"/>
    </source>
</evidence>
<evidence type="ECO:0000256" key="4">
    <source>
        <dbReference type="ARBA" id="ARBA00022989"/>
    </source>
</evidence>
<reference evidence="9" key="1">
    <citation type="submission" date="2020-09" db="EMBL/GenBank/DDBJ databases">
        <title>Genome-Enabled Discovery of Anthraquinone Biosynthesis in Senna tora.</title>
        <authorList>
            <person name="Kang S.-H."/>
            <person name="Pandey R.P."/>
            <person name="Lee C.-M."/>
            <person name="Sim J.-S."/>
            <person name="Jeong J.-T."/>
            <person name="Choi B.-S."/>
            <person name="Jung M."/>
            <person name="Ginzburg D."/>
            <person name="Zhao K."/>
            <person name="Won S.Y."/>
            <person name="Oh T.-J."/>
            <person name="Yu Y."/>
            <person name="Kim N.-H."/>
            <person name="Lee O.R."/>
            <person name="Lee T.-H."/>
            <person name="Bashyal P."/>
            <person name="Kim T.-S."/>
            <person name="Lee W.-H."/>
            <person name="Kawkins C."/>
            <person name="Kim C.-K."/>
            <person name="Kim J.S."/>
            <person name="Ahn B.O."/>
            <person name="Rhee S.Y."/>
            <person name="Sohng J.K."/>
        </authorList>
    </citation>
    <scope>NUCLEOTIDE SEQUENCE</scope>
    <source>
        <tissue evidence="9">Leaf</tissue>
    </source>
</reference>
<comment type="caution">
    <text evidence="9">The sequence shown here is derived from an EMBL/GenBank/DDBJ whole genome shotgun (WGS) entry which is preliminary data.</text>
</comment>
<keyword evidence="10" id="KW-1185">Reference proteome</keyword>
<dbReference type="GO" id="GO:0009617">
    <property type="term" value="P:response to bacterium"/>
    <property type="evidence" value="ECO:0007669"/>
    <property type="project" value="InterPro"/>
</dbReference>